<dbReference type="SUPFAM" id="SSF159238">
    <property type="entry name" value="SO1590-like"/>
    <property type="match status" value="1"/>
</dbReference>
<organism evidence="1 2">
    <name type="scientific">Pseudoalteromonas caenipelagi</name>
    <dbReference type="NCBI Taxonomy" id="2726988"/>
    <lineage>
        <taxon>Bacteria</taxon>
        <taxon>Pseudomonadati</taxon>
        <taxon>Pseudomonadota</taxon>
        <taxon>Gammaproteobacteria</taxon>
        <taxon>Alteromonadales</taxon>
        <taxon>Pseudoalteromonadaceae</taxon>
        <taxon>Pseudoalteromonas</taxon>
    </lineage>
</organism>
<evidence type="ECO:0000313" key="2">
    <source>
        <dbReference type="Proteomes" id="UP000586305"/>
    </source>
</evidence>
<protein>
    <submittedName>
        <fullName evidence="1">DUF3224 domain-containing protein</fullName>
    </submittedName>
</protein>
<evidence type="ECO:0000313" key="1">
    <source>
        <dbReference type="EMBL" id="NOU51690.1"/>
    </source>
</evidence>
<dbReference type="RefSeq" id="WP_171626753.1">
    <property type="nucleotide sequence ID" value="NZ_JABBPG010000006.1"/>
</dbReference>
<name>A0A849VFW7_9GAMM</name>
<dbReference type="AlphaFoldDB" id="A0A849VFW7"/>
<accession>A0A849VFW7</accession>
<dbReference type="Pfam" id="PF11528">
    <property type="entry name" value="DUF3224"/>
    <property type="match status" value="1"/>
</dbReference>
<sequence>MTLTGTLQIQQWQEIPDTDFAQQTGLKTALVKQSYSGDIQGQSTLKYQLKYNDKGDAHFTGFEMLEGSINGTSYQLTLMHTGQFVAGVASSQFTVIASSPNDWLNAQGEFSSTEGGQAQYRLG</sequence>
<proteinExistence type="predicted"/>
<dbReference type="Proteomes" id="UP000586305">
    <property type="component" value="Unassembled WGS sequence"/>
</dbReference>
<comment type="caution">
    <text evidence="1">The sequence shown here is derived from an EMBL/GenBank/DDBJ whole genome shotgun (WGS) entry which is preliminary data.</text>
</comment>
<gene>
    <name evidence="1" type="ORF">HG263_14230</name>
</gene>
<dbReference type="InterPro" id="IPR021607">
    <property type="entry name" value="DUF3224"/>
</dbReference>
<dbReference type="EMBL" id="JABBPG010000006">
    <property type="protein sequence ID" value="NOU51690.1"/>
    <property type="molecule type" value="Genomic_DNA"/>
</dbReference>
<keyword evidence="2" id="KW-1185">Reference proteome</keyword>
<dbReference type="InterPro" id="IPR023159">
    <property type="entry name" value="SO1590-like_sf"/>
</dbReference>
<reference evidence="1 2" key="1">
    <citation type="submission" date="2020-04" db="EMBL/GenBank/DDBJ databases">
        <title>Pseudoalteromonas caenipelagi sp. nov., isolated from a tidal flat.</title>
        <authorList>
            <person name="Park S."/>
            <person name="Yoon J.-H."/>
        </authorList>
    </citation>
    <scope>NUCLEOTIDE SEQUENCE [LARGE SCALE GENOMIC DNA]</scope>
    <source>
        <strain evidence="1 2">JBTF-M23</strain>
    </source>
</reference>
<dbReference type="Gene3D" id="2.40.350.10">
    <property type="entry name" value="SO1590-like"/>
    <property type="match status" value="1"/>
</dbReference>